<dbReference type="Gene3D" id="3.40.50.720">
    <property type="entry name" value="NAD(P)-binding Rossmann-like Domain"/>
    <property type="match status" value="1"/>
</dbReference>
<comment type="caution">
    <text evidence="1">The sequence shown here is derived from an EMBL/GenBank/DDBJ whole genome shotgun (WGS) entry which is preliminary data.</text>
</comment>
<evidence type="ECO:0000313" key="2">
    <source>
        <dbReference type="Proteomes" id="UP001430356"/>
    </source>
</evidence>
<evidence type="ECO:0000313" key="1">
    <source>
        <dbReference type="EMBL" id="KAK7198431.1"/>
    </source>
</evidence>
<dbReference type="SUPFAM" id="SSF51735">
    <property type="entry name" value="NAD(P)-binding Rossmann-fold domains"/>
    <property type="match status" value="2"/>
</dbReference>
<gene>
    <name evidence="1" type="ORF">NESM_000802900</name>
</gene>
<reference evidence="1 2" key="1">
    <citation type="journal article" date="2021" name="MBio">
        <title>A New Model Trypanosomatid, Novymonas esmeraldas: Genomic Perception of Its 'Candidatus Pandoraea novymonadis' Endosymbiont.</title>
        <authorList>
            <person name="Zakharova A."/>
            <person name="Saura A."/>
            <person name="Butenko A."/>
            <person name="Podesvova L."/>
            <person name="Warmusova S."/>
            <person name="Kostygov A.Y."/>
            <person name="Nenarokova A."/>
            <person name="Lukes J."/>
            <person name="Opperdoes F.R."/>
            <person name="Yurchenko V."/>
        </authorList>
    </citation>
    <scope>NUCLEOTIDE SEQUENCE [LARGE SCALE GENOMIC DNA]</scope>
    <source>
        <strain evidence="1 2">E262AT.01</strain>
    </source>
</reference>
<protein>
    <submittedName>
        <fullName evidence="1">NADH(P)-binding</fullName>
    </submittedName>
</protein>
<name>A0AAW0EZ48_9TRYP</name>
<proteinExistence type="predicted"/>
<sequence length="475" mass="52428">MTYVRPPHTSYDWNAGVRTRVQRSCQAPFFSVFREENTRQAAAVYEGRMNSTDAAAAAAACPAVLDDGRQLVYFPGRNAALLRPTAATATAETPPETVTLVGATGTVGKFVAEQYLRRGISVTVLVRDMEKARALFVPIADGERERSRSAAMGYVQLGAAAERPTLAAYSDYRDAQREGRQVLRYEFHTTGGANGAGAGKLTAGGGQRVVLELVEGDVGSSQDLEFSMRHSSAVFYLAAALEEASGPALRADGRPASATVWWNPGSWLGSSRRFGGFLHAFDACRRVDAHFVALTPLWVHGSRLSPLYWYRRLVTHPLGYCKAVELQEQTLLSQRGRPGARCCFGMDELEEQQPGGDWSYWWRIWFSTELPDDFPIKSRSPVRFSLFRLSDIVYPSFNERMVAAKNNRVDDGLHIKPVQQGDLDARLLANVLVKAIGLCNSVVESRVDIGGRLRDGTDMRDAGAVFDLFEQFRNE</sequence>
<dbReference type="EMBL" id="JAECZO010000150">
    <property type="protein sequence ID" value="KAK7198431.1"/>
    <property type="molecule type" value="Genomic_DNA"/>
</dbReference>
<dbReference type="AlphaFoldDB" id="A0AAW0EZ48"/>
<dbReference type="Proteomes" id="UP001430356">
    <property type="component" value="Unassembled WGS sequence"/>
</dbReference>
<organism evidence="1 2">
    <name type="scientific">Novymonas esmeraldas</name>
    <dbReference type="NCBI Taxonomy" id="1808958"/>
    <lineage>
        <taxon>Eukaryota</taxon>
        <taxon>Discoba</taxon>
        <taxon>Euglenozoa</taxon>
        <taxon>Kinetoplastea</taxon>
        <taxon>Metakinetoplastina</taxon>
        <taxon>Trypanosomatida</taxon>
        <taxon>Trypanosomatidae</taxon>
        <taxon>Novymonas</taxon>
    </lineage>
</organism>
<dbReference type="InterPro" id="IPR036291">
    <property type="entry name" value="NAD(P)-bd_dom_sf"/>
</dbReference>
<keyword evidence="2" id="KW-1185">Reference proteome</keyword>
<accession>A0AAW0EZ48</accession>